<dbReference type="InterPro" id="IPR039426">
    <property type="entry name" value="TonB-dep_rcpt-like"/>
</dbReference>
<dbReference type="SUPFAM" id="SSF56935">
    <property type="entry name" value="Porins"/>
    <property type="match status" value="1"/>
</dbReference>
<evidence type="ECO:0000256" key="7">
    <source>
        <dbReference type="PROSITE-ProRule" id="PRU01360"/>
    </source>
</evidence>
<evidence type="ECO:0000259" key="9">
    <source>
        <dbReference type="Pfam" id="PF07715"/>
    </source>
</evidence>
<dbReference type="Gene3D" id="2.60.40.1120">
    <property type="entry name" value="Carboxypeptidase-like, regulatory domain"/>
    <property type="match status" value="1"/>
</dbReference>
<dbReference type="GO" id="GO:0009279">
    <property type="term" value="C:cell outer membrane"/>
    <property type="evidence" value="ECO:0007669"/>
    <property type="project" value="UniProtKB-SubCell"/>
</dbReference>
<keyword evidence="6 7" id="KW-0998">Cell outer membrane</keyword>
<dbReference type="AlphaFoldDB" id="A0A412TKV6"/>
<keyword evidence="8" id="KW-0732">Signal</keyword>
<comment type="caution">
    <text evidence="10">The sequence shown here is derived from an EMBL/GenBank/DDBJ whole genome shotgun (WGS) entry which is preliminary data.</text>
</comment>
<dbReference type="InterPro" id="IPR012910">
    <property type="entry name" value="Plug_dom"/>
</dbReference>
<evidence type="ECO:0000256" key="5">
    <source>
        <dbReference type="ARBA" id="ARBA00023136"/>
    </source>
</evidence>
<evidence type="ECO:0000313" key="10">
    <source>
        <dbReference type="EMBL" id="RGU54425.1"/>
    </source>
</evidence>
<dbReference type="Pfam" id="PF07715">
    <property type="entry name" value="Plug"/>
    <property type="match status" value="1"/>
</dbReference>
<protein>
    <submittedName>
        <fullName evidence="10">SusC/RagA family TonB-linked outer membrane protein</fullName>
    </submittedName>
</protein>
<dbReference type="InterPro" id="IPR008969">
    <property type="entry name" value="CarboxyPept-like_regulatory"/>
</dbReference>
<dbReference type="NCBIfam" id="TIGR04057">
    <property type="entry name" value="SusC_RagA_signa"/>
    <property type="match status" value="1"/>
</dbReference>
<evidence type="ECO:0000256" key="8">
    <source>
        <dbReference type="SAM" id="SignalP"/>
    </source>
</evidence>
<keyword evidence="2 7" id="KW-0813">Transport</keyword>
<evidence type="ECO:0000256" key="2">
    <source>
        <dbReference type="ARBA" id="ARBA00022448"/>
    </source>
</evidence>
<keyword evidence="3 7" id="KW-1134">Transmembrane beta strand</keyword>
<dbReference type="InterPro" id="IPR023997">
    <property type="entry name" value="TonB-dep_OMP_SusC/RagA_CS"/>
</dbReference>
<dbReference type="EMBL" id="QRYC01000031">
    <property type="protein sequence ID" value="RGU54425.1"/>
    <property type="molecule type" value="Genomic_DNA"/>
</dbReference>
<feature type="signal peptide" evidence="8">
    <location>
        <begin position="1"/>
        <end position="36"/>
    </location>
</feature>
<evidence type="ECO:0000256" key="1">
    <source>
        <dbReference type="ARBA" id="ARBA00004571"/>
    </source>
</evidence>
<accession>A0A412TKV6</accession>
<dbReference type="SUPFAM" id="SSF49464">
    <property type="entry name" value="Carboxypeptidase regulatory domain-like"/>
    <property type="match status" value="1"/>
</dbReference>
<dbReference type="InterPro" id="IPR023996">
    <property type="entry name" value="TonB-dep_OMP_SusC/RagA"/>
</dbReference>
<keyword evidence="4 7" id="KW-0812">Transmembrane</keyword>
<dbReference type="PROSITE" id="PS52016">
    <property type="entry name" value="TONB_DEPENDENT_REC_3"/>
    <property type="match status" value="1"/>
</dbReference>
<organism evidence="10 11">
    <name type="scientific">Odoribacter splanchnicus</name>
    <dbReference type="NCBI Taxonomy" id="28118"/>
    <lineage>
        <taxon>Bacteria</taxon>
        <taxon>Pseudomonadati</taxon>
        <taxon>Bacteroidota</taxon>
        <taxon>Bacteroidia</taxon>
        <taxon>Bacteroidales</taxon>
        <taxon>Odoribacteraceae</taxon>
        <taxon>Odoribacter</taxon>
    </lineage>
</organism>
<feature type="chain" id="PRO_5019479527" evidence="8">
    <location>
        <begin position="37"/>
        <end position="1090"/>
    </location>
</feature>
<dbReference type="InterPro" id="IPR036942">
    <property type="entry name" value="Beta-barrel_TonB_sf"/>
</dbReference>
<reference evidence="10 11" key="1">
    <citation type="submission" date="2018-08" db="EMBL/GenBank/DDBJ databases">
        <title>A genome reference for cultivated species of the human gut microbiota.</title>
        <authorList>
            <person name="Zou Y."/>
            <person name="Xue W."/>
            <person name="Luo G."/>
        </authorList>
    </citation>
    <scope>NUCLEOTIDE SEQUENCE [LARGE SCALE GENOMIC DNA]</scope>
    <source>
        <strain evidence="10 11">AF16-14</strain>
    </source>
</reference>
<proteinExistence type="inferred from homology"/>
<evidence type="ECO:0000313" key="11">
    <source>
        <dbReference type="Proteomes" id="UP000284243"/>
    </source>
</evidence>
<keyword evidence="5 7" id="KW-0472">Membrane</keyword>
<dbReference type="Gene3D" id="2.40.170.20">
    <property type="entry name" value="TonB-dependent receptor, beta-barrel domain"/>
    <property type="match status" value="1"/>
</dbReference>
<sequence>MQKNACSVSRSLRKQRLTAIIFCLLAAFTLPVPLQAGVPQQQSTYPVNGLVTDAEGVPLPGVTVRYGITGGATDNGGHFALRLPEERGRLTFSCVGYKTVTVGYRAGEMLRVRLEESRESLEEVTVVAYGEQRRGQVSGSVATVDAARLQNKPASNVLTLAKGQMAGVYIASQSGDPGGNDVSIIVRGANDLAIAGNRNPLFVIDGVIASDDASLKVGGNPLTSLNPDDIETFTVLKDAAAAAIYGSRAANGVVIITTKKGRYNQHPLLSANVSHTFILQPLLPERIGGNAERLARLEAMKNYAGVYYDRETDSYRYPEGYALGKPYDYFWNEGNGADMTVYQDSLNPFYNNSTDLMAYYLRPAHATNANIQVRGGAEGIAYSVGLGFYDEAGTLRGTGNRRFSAFSNLAFKPAHHLYGNFRFYLAYTDNNRSRKGVDAFNPAPTAYSTLPDFLFTSTVLPGPGTPYFGELTRRYESTREKNDSYKLRTSFDLTYEIADGLALKSGVAVDYLQNNQNVFLPKEVNEYGKTYSSGTIARHLMVLNENLLTYRRTFGSSHTVDLLLGFSVQQDEMNNNTGKALGAASNTIHYAPWYSQVYDAEARLDLKDYYSDYEKKTMVGLFGRLNYNYRERYYAGFTLRRDASSTFGEDVRWGWFPSYFVGWTFTEEPFMQALKPWLNYGKLRFSQGRTGRIFEYPYLAQGELDQGAPYLGHPTVVPEWWAGVSNSGLTWEKTTEYDAGLDLGLLDNRIGLTFDYYLKRTRGLLYNPPTPGTHTGFLAPWRNMYGIDNEGVELEVKGELVRGRTWQWNLSFNVSRNRNRLARSLNGRDFQNTAARFANNISVIGLPLYGIYAFDDRGIYDSQSDVPSYYEDGVKKYLRGEGSAYYRAGDRIITDVDGNGQIYNYGTLAEDRIYIGSPLPQFQGGISTDLMWKGLDVTVLFNFVCRKWVLDAARGASLGTYLALNPADMARPYLTGSLDGLFWEHPGDGAPYPANRMENGLYNFATNLASNAQRISYLKLQAVTVGYTLPEAVRKATGFGARIFISGENLFTLTDYRGGDPETVDPYTGVDNYNAYPLSRRFTIGLTLNF</sequence>
<comment type="similarity">
    <text evidence="7">Belongs to the TonB-dependent receptor family.</text>
</comment>
<gene>
    <name evidence="10" type="ORF">DWW57_16265</name>
</gene>
<evidence type="ECO:0000256" key="3">
    <source>
        <dbReference type="ARBA" id="ARBA00022452"/>
    </source>
</evidence>
<dbReference type="RefSeq" id="WP_118160715.1">
    <property type="nucleotide sequence ID" value="NZ_QRYC01000031.1"/>
</dbReference>
<dbReference type="Pfam" id="PF13715">
    <property type="entry name" value="CarbopepD_reg_2"/>
    <property type="match status" value="1"/>
</dbReference>
<dbReference type="InterPro" id="IPR037066">
    <property type="entry name" value="Plug_dom_sf"/>
</dbReference>
<dbReference type="Gene3D" id="2.170.130.10">
    <property type="entry name" value="TonB-dependent receptor, plug domain"/>
    <property type="match status" value="1"/>
</dbReference>
<evidence type="ECO:0000256" key="6">
    <source>
        <dbReference type="ARBA" id="ARBA00023237"/>
    </source>
</evidence>
<dbReference type="NCBIfam" id="TIGR04056">
    <property type="entry name" value="OMP_RagA_SusC"/>
    <property type="match status" value="1"/>
</dbReference>
<feature type="domain" description="TonB-dependent receptor plug" evidence="9">
    <location>
        <begin position="136"/>
        <end position="253"/>
    </location>
</feature>
<evidence type="ECO:0000256" key="4">
    <source>
        <dbReference type="ARBA" id="ARBA00022692"/>
    </source>
</evidence>
<name>A0A412TKV6_9BACT</name>
<dbReference type="Proteomes" id="UP000284243">
    <property type="component" value="Unassembled WGS sequence"/>
</dbReference>
<comment type="subcellular location">
    <subcellularLocation>
        <location evidence="1 7">Cell outer membrane</location>
        <topology evidence="1 7">Multi-pass membrane protein</topology>
    </subcellularLocation>
</comment>